<evidence type="ECO:0000256" key="4">
    <source>
        <dbReference type="ARBA" id="ARBA00022989"/>
    </source>
</evidence>
<evidence type="ECO:0000256" key="1">
    <source>
        <dbReference type="ARBA" id="ARBA00004651"/>
    </source>
</evidence>
<gene>
    <name evidence="8" type="ORF">O970_00880</name>
</gene>
<accession>A0AB94IES1</accession>
<protein>
    <recommendedName>
        <fullName evidence="7">Prepilin type IV endopeptidase peptidase domain-containing protein</fullName>
    </recommendedName>
</protein>
<comment type="caution">
    <text evidence="8">The sequence shown here is derived from an EMBL/GenBank/DDBJ whole genome shotgun (WGS) entry which is preliminary data.</text>
</comment>
<sequence length="148" mass="16775">MYLKDMKMFNLPIFFFLTIPILAYSCYTDIKFRKIYNANVVFLLGFVLISACFYRCMPNWQYALIIFFCGLFLFYIGGIGAGDIKLLSVLSLTIPDAYIVDFLLLIGLCGLPLILVILINYHYCGGKNKSLPYGVAICTGYVALHFLV</sequence>
<dbReference type="EMBL" id="AWGA01000011">
    <property type="protein sequence ID" value="TEA28009.1"/>
    <property type="molecule type" value="Genomic_DNA"/>
</dbReference>
<dbReference type="PANTHER" id="PTHR36506:SF1">
    <property type="entry name" value="PREFLAGELLIN PEPTIDASE"/>
    <property type="match status" value="1"/>
</dbReference>
<organism evidence="8 9">
    <name type="scientific">Candidatus Schmidhempelia bombi str. Bimp</name>
    <dbReference type="NCBI Taxonomy" id="1387197"/>
    <lineage>
        <taxon>Bacteria</taxon>
        <taxon>Pseudomonadati</taxon>
        <taxon>Pseudomonadota</taxon>
        <taxon>Gammaproteobacteria</taxon>
        <taxon>Orbales</taxon>
        <taxon>Orbaceae</taxon>
        <taxon>Candidatus Schmidhempelia</taxon>
    </lineage>
</organism>
<keyword evidence="4 6" id="KW-1133">Transmembrane helix</keyword>
<dbReference type="PROSITE" id="PS51257">
    <property type="entry name" value="PROKAR_LIPOPROTEIN"/>
    <property type="match status" value="1"/>
</dbReference>
<dbReference type="GO" id="GO:0005886">
    <property type="term" value="C:plasma membrane"/>
    <property type="evidence" value="ECO:0007669"/>
    <property type="project" value="UniProtKB-SubCell"/>
</dbReference>
<evidence type="ECO:0000256" key="2">
    <source>
        <dbReference type="ARBA" id="ARBA00022475"/>
    </source>
</evidence>
<keyword evidence="5 6" id="KW-0472">Membrane</keyword>
<dbReference type="Pfam" id="PF01478">
    <property type="entry name" value="Peptidase_A24"/>
    <property type="match status" value="1"/>
</dbReference>
<dbReference type="Proteomes" id="UP000506160">
    <property type="component" value="Unassembled WGS sequence"/>
</dbReference>
<dbReference type="InterPro" id="IPR052218">
    <property type="entry name" value="Preflagellin_Peptidase"/>
</dbReference>
<keyword evidence="2" id="KW-1003">Cell membrane</keyword>
<feature type="transmembrane region" description="Helical" evidence="6">
    <location>
        <begin position="102"/>
        <end position="123"/>
    </location>
</feature>
<evidence type="ECO:0000313" key="9">
    <source>
        <dbReference type="Proteomes" id="UP000506160"/>
    </source>
</evidence>
<evidence type="ECO:0000256" key="5">
    <source>
        <dbReference type="ARBA" id="ARBA00023136"/>
    </source>
</evidence>
<feature type="transmembrane region" description="Helical" evidence="6">
    <location>
        <begin position="35"/>
        <end position="54"/>
    </location>
</feature>
<feature type="domain" description="Prepilin type IV endopeptidase peptidase" evidence="7">
    <location>
        <begin position="17"/>
        <end position="114"/>
    </location>
</feature>
<evidence type="ECO:0000259" key="7">
    <source>
        <dbReference type="Pfam" id="PF01478"/>
    </source>
</evidence>
<comment type="subcellular location">
    <subcellularLocation>
        <location evidence="1">Cell membrane</location>
        <topology evidence="1">Multi-pass membrane protein</topology>
    </subcellularLocation>
</comment>
<keyword evidence="9" id="KW-1185">Reference proteome</keyword>
<keyword evidence="3 6" id="KW-0812">Transmembrane</keyword>
<dbReference type="InterPro" id="IPR000045">
    <property type="entry name" value="Prepilin_IV_endopep_pep"/>
</dbReference>
<dbReference type="RefSeq" id="WP_130575703.1">
    <property type="nucleotide sequence ID" value="NZ_AWGA01000011.1"/>
</dbReference>
<feature type="transmembrane region" description="Helical" evidence="6">
    <location>
        <begin position="61"/>
        <end position="82"/>
    </location>
</feature>
<evidence type="ECO:0000256" key="6">
    <source>
        <dbReference type="SAM" id="Phobius"/>
    </source>
</evidence>
<evidence type="ECO:0000256" key="3">
    <source>
        <dbReference type="ARBA" id="ARBA00022692"/>
    </source>
</evidence>
<name>A0AB94IES1_9GAMM</name>
<dbReference type="GO" id="GO:0004190">
    <property type="term" value="F:aspartic-type endopeptidase activity"/>
    <property type="evidence" value="ECO:0007669"/>
    <property type="project" value="InterPro"/>
</dbReference>
<dbReference type="PANTHER" id="PTHR36506">
    <property type="entry name" value="PREFLAGELLIN PEPTIDASE"/>
    <property type="match status" value="1"/>
</dbReference>
<evidence type="ECO:0000313" key="8">
    <source>
        <dbReference type="EMBL" id="TEA28009.1"/>
    </source>
</evidence>
<reference evidence="8 9" key="1">
    <citation type="journal article" date="2014" name="Appl. Environ. Microbiol.">
        <title>Genomic features of a bumble bee symbiont reflect its host environment.</title>
        <authorList>
            <person name="Martinson V.G."/>
            <person name="Magoc T."/>
            <person name="Koch H."/>
            <person name="Salzberg S.L."/>
            <person name="Moran N.A."/>
        </authorList>
    </citation>
    <scope>NUCLEOTIDE SEQUENCE [LARGE SCALE GENOMIC DNA]</scope>
    <source>
        <strain evidence="8 9">Bimp</strain>
    </source>
</reference>
<dbReference type="AlphaFoldDB" id="A0AB94IES1"/>
<dbReference type="Gene3D" id="1.20.120.1220">
    <property type="match status" value="1"/>
</dbReference>
<proteinExistence type="predicted"/>